<dbReference type="PANTHER" id="PTHR35936:SF19">
    <property type="entry name" value="AMINO-ACID-BINDING PROTEIN YXEM-RELATED"/>
    <property type="match status" value="1"/>
</dbReference>
<organism evidence="3 4">
    <name type="scientific">Candidatus Segetimicrobium genomatis</name>
    <dbReference type="NCBI Taxonomy" id="2569760"/>
    <lineage>
        <taxon>Bacteria</taxon>
        <taxon>Bacillati</taxon>
        <taxon>Candidatus Sysuimicrobiota</taxon>
        <taxon>Candidatus Sysuimicrobiia</taxon>
        <taxon>Candidatus Sysuimicrobiales</taxon>
        <taxon>Candidatus Segetimicrobiaceae</taxon>
        <taxon>Candidatus Segetimicrobium</taxon>
    </lineage>
</organism>
<dbReference type="Proteomes" id="UP000318834">
    <property type="component" value="Unassembled WGS sequence"/>
</dbReference>
<dbReference type="EMBL" id="VBAP01000045">
    <property type="protein sequence ID" value="TMI75247.1"/>
    <property type="molecule type" value="Genomic_DNA"/>
</dbReference>
<name>A0A537IVG4_9BACT</name>
<evidence type="ECO:0000259" key="2">
    <source>
        <dbReference type="SMART" id="SM00062"/>
    </source>
</evidence>
<dbReference type="InterPro" id="IPR001638">
    <property type="entry name" value="Solute-binding_3/MltF_N"/>
</dbReference>
<sequence>MISTAAWFVAFLTVMLLVAQTLPGTAAVPIKVLRVGADPDYRPTSGTEKSGKMVGSDVDFATALASRLGVPLHYEGVAWDGIIPALLARKIDAITAMVITDKRKEVVAFSRPHTFQTITTVVRANSPSNFNPAKNDLSRLKVGVMVSTSAAQALEDIPSVKPITYNTVADEYNDLILGRIDVVVIESVNAGYTTTTIYPGKLRVTNKDLTGKPSYTGVALRKEDTQLREAIDAAINAMIKDGSLNRVYKKWYGDVSMVPSQ</sequence>
<accession>A0A537IVG4</accession>
<dbReference type="Pfam" id="PF00497">
    <property type="entry name" value="SBP_bac_3"/>
    <property type="match status" value="1"/>
</dbReference>
<comment type="caution">
    <text evidence="3">The sequence shown here is derived from an EMBL/GenBank/DDBJ whole genome shotgun (WGS) entry which is preliminary data.</text>
</comment>
<dbReference type="Gene3D" id="3.40.190.10">
    <property type="entry name" value="Periplasmic binding protein-like II"/>
    <property type="match status" value="2"/>
</dbReference>
<proteinExistence type="predicted"/>
<dbReference type="SMART" id="SM00062">
    <property type="entry name" value="PBPb"/>
    <property type="match status" value="1"/>
</dbReference>
<evidence type="ECO:0000256" key="1">
    <source>
        <dbReference type="ARBA" id="ARBA00022729"/>
    </source>
</evidence>
<evidence type="ECO:0000313" key="4">
    <source>
        <dbReference type="Proteomes" id="UP000318834"/>
    </source>
</evidence>
<dbReference type="CDD" id="cd13530">
    <property type="entry name" value="PBP2_peptides_like"/>
    <property type="match status" value="1"/>
</dbReference>
<evidence type="ECO:0000313" key="3">
    <source>
        <dbReference type="EMBL" id="TMI75247.1"/>
    </source>
</evidence>
<gene>
    <name evidence="3" type="ORF">E6H05_06810</name>
</gene>
<dbReference type="PANTHER" id="PTHR35936">
    <property type="entry name" value="MEMBRANE-BOUND LYTIC MUREIN TRANSGLYCOSYLASE F"/>
    <property type="match status" value="1"/>
</dbReference>
<feature type="domain" description="Solute-binding protein family 3/N-terminal" evidence="2">
    <location>
        <begin position="32"/>
        <end position="255"/>
    </location>
</feature>
<reference evidence="3 4" key="1">
    <citation type="journal article" date="2019" name="Nat. Microbiol.">
        <title>Mediterranean grassland soil C-N compound turnover is dependent on rainfall and depth, and is mediated by genomically divergent microorganisms.</title>
        <authorList>
            <person name="Diamond S."/>
            <person name="Andeer P.F."/>
            <person name="Li Z."/>
            <person name="Crits-Christoph A."/>
            <person name="Burstein D."/>
            <person name="Anantharaman K."/>
            <person name="Lane K.R."/>
            <person name="Thomas B.C."/>
            <person name="Pan C."/>
            <person name="Northen T.R."/>
            <person name="Banfield J.F."/>
        </authorList>
    </citation>
    <scope>NUCLEOTIDE SEQUENCE [LARGE SCALE GENOMIC DNA]</scope>
    <source>
        <strain evidence="3">NP_8</strain>
    </source>
</reference>
<dbReference type="AlphaFoldDB" id="A0A537IVG4"/>
<dbReference type="SUPFAM" id="SSF53850">
    <property type="entry name" value="Periplasmic binding protein-like II"/>
    <property type="match status" value="1"/>
</dbReference>
<protein>
    <submittedName>
        <fullName evidence="3">Amino acid ABC transporter substrate-binding protein</fullName>
    </submittedName>
</protein>
<keyword evidence="1" id="KW-0732">Signal</keyword>